<protein>
    <recommendedName>
        <fullName evidence="7">Endolytic murein transglycosylase</fullName>
        <ecNumber evidence="7">4.2.2.29</ecNumber>
    </recommendedName>
    <alternativeName>
        <fullName evidence="7">Peptidoglycan lytic transglycosylase</fullName>
    </alternativeName>
    <alternativeName>
        <fullName evidence="7">Peptidoglycan polymerization terminase</fullName>
    </alternativeName>
</protein>
<evidence type="ECO:0000313" key="9">
    <source>
        <dbReference type="Proteomes" id="UP000538931"/>
    </source>
</evidence>
<dbReference type="PANTHER" id="PTHR30518:SF2">
    <property type="entry name" value="ENDOLYTIC MUREIN TRANSGLYCOSYLASE"/>
    <property type="match status" value="1"/>
</dbReference>
<dbReference type="Gene3D" id="3.30.160.60">
    <property type="entry name" value="Classic Zinc Finger"/>
    <property type="match status" value="1"/>
</dbReference>
<dbReference type="GO" id="GO:0071555">
    <property type="term" value="P:cell wall organization"/>
    <property type="evidence" value="ECO:0007669"/>
    <property type="project" value="UniProtKB-KW"/>
</dbReference>
<comment type="function">
    <text evidence="7">Functions as a peptidoglycan terminase that cleaves nascent peptidoglycan strands endolytically to terminate their elongation.</text>
</comment>
<evidence type="ECO:0000256" key="6">
    <source>
        <dbReference type="ARBA" id="ARBA00023316"/>
    </source>
</evidence>
<evidence type="ECO:0000256" key="2">
    <source>
        <dbReference type="ARBA" id="ARBA00022692"/>
    </source>
</evidence>
<dbReference type="PANTHER" id="PTHR30518">
    <property type="entry name" value="ENDOLYTIC MUREIN TRANSGLYCOSYLASE"/>
    <property type="match status" value="1"/>
</dbReference>
<dbReference type="GO" id="GO:0009252">
    <property type="term" value="P:peptidoglycan biosynthetic process"/>
    <property type="evidence" value="ECO:0007669"/>
    <property type="project" value="UniProtKB-UniRule"/>
</dbReference>
<accession>A0A7W1WXZ8</accession>
<keyword evidence="3 7" id="KW-1133">Transmembrane helix</keyword>
<dbReference type="InterPro" id="IPR003770">
    <property type="entry name" value="MLTG-like"/>
</dbReference>
<evidence type="ECO:0000256" key="7">
    <source>
        <dbReference type="HAMAP-Rule" id="MF_02065"/>
    </source>
</evidence>
<comment type="catalytic activity">
    <reaction evidence="7">
        <text>a peptidoglycan chain = a peptidoglycan chain with N-acetyl-1,6-anhydromuramyl-[peptide] at the reducing end + a peptidoglycan chain with N-acetylglucosamine at the non-reducing end.</text>
        <dbReference type="EC" id="4.2.2.29"/>
    </reaction>
</comment>
<keyword evidence="1 7" id="KW-1003">Cell membrane</keyword>
<dbReference type="Pfam" id="PF02618">
    <property type="entry name" value="YceG"/>
    <property type="match status" value="1"/>
</dbReference>
<dbReference type="GO" id="GO:0005886">
    <property type="term" value="C:plasma membrane"/>
    <property type="evidence" value="ECO:0007669"/>
    <property type="project" value="UniProtKB-UniRule"/>
</dbReference>
<keyword evidence="9" id="KW-1185">Reference proteome</keyword>
<comment type="similarity">
    <text evidence="7">Belongs to the transglycosylase MltG family.</text>
</comment>
<keyword evidence="7" id="KW-0997">Cell inner membrane</keyword>
<keyword evidence="4 7" id="KW-0472">Membrane</keyword>
<dbReference type="GO" id="GO:0008932">
    <property type="term" value="F:lytic endotransglycosylase activity"/>
    <property type="evidence" value="ECO:0007669"/>
    <property type="project" value="UniProtKB-UniRule"/>
</dbReference>
<dbReference type="NCBIfam" id="TIGR00247">
    <property type="entry name" value="endolytic transglycosylase MltG"/>
    <property type="match status" value="1"/>
</dbReference>
<proteinExistence type="inferred from homology"/>
<organism evidence="8 9">
    <name type="scientific">Marinobacterium marinum</name>
    <dbReference type="NCBI Taxonomy" id="2756129"/>
    <lineage>
        <taxon>Bacteria</taxon>
        <taxon>Pseudomonadati</taxon>
        <taxon>Pseudomonadota</taxon>
        <taxon>Gammaproteobacteria</taxon>
        <taxon>Oceanospirillales</taxon>
        <taxon>Oceanospirillaceae</taxon>
        <taxon>Marinobacterium</taxon>
    </lineage>
</organism>
<sequence length="344" mass="38793">MLKRLILFFFLLAAVAAGATFWLHQQLQRTLAAPLPVSEEREMVVDQGTWFRKFAMQLESEGLVDSHLWLRFAAQLDPAVTAIKAGDYRLEPGMTLQQLLDKVVAGETIDYTFTLIEGMTVKQLRQSLQANERLTHETGELTDDELLRALGSDAASLEGLFLAETYHFKKGMSDLELLKRAHEDLNRVLDNAWAERAKGLPYASPYEVLIMASIIEKETGVASERSRIAGVFVRRLERGMRLQTDPTVIYGMGERYQGKITRADLRRPTPWNTYVIEGLPPTPIALVGREAIKAALTPDDGKALYFVAKGDGSHQFSNSLEAHNRAVRQYQLRRRADYRSSPEN</sequence>
<name>A0A7W1WXZ8_9GAMM</name>
<evidence type="ECO:0000313" key="8">
    <source>
        <dbReference type="EMBL" id="MBA4502261.1"/>
    </source>
</evidence>
<gene>
    <name evidence="7 8" type="primary">mltG</name>
    <name evidence="8" type="ORF">H1S06_07770</name>
</gene>
<evidence type="ECO:0000256" key="4">
    <source>
        <dbReference type="ARBA" id="ARBA00023136"/>
    </source>
</evidence>
<dbReference type="RefSeq" id="WP_181738909.1">
    <property type="nucleotide sequence ID" value="NZ_JACEMT010000043.1"/>
</dbReference>
<feature type="site" description="Important for catalytic activity" evidence="7">
    <location>
        <position position="218"/>
    </location>
</feature>
<keyword evidence="2 7" id="KW-0812">Transmembrane</keyword>
<dbReference type="Gene3D" id="3.30.1490.480">
    <property type="entry name" value="Endolytic murein transglycosylase"/>
    <property type="match status" value="1"/>
</dbReference>
<dbReference type="Proteomes" id="UP000538931">
    <property type="component" value="Unassembled WGS sequence"/>
</dbReference>
<comment type="caution">
    <text evidence="8">The sequence shown here is derived from an EMBL/GenBank/DDBJ whole genome shotgun (WGS) entry which is preliminary data.</text>
</comment>
<keyword evidence="6 7" id="KW-0961">Cell wall biogenesis/degradation</keyword>
<dbReference type="CDD" id="cd08010">
    <property type="entry name" value="MltG_like"/>
    <property type="match status" value="1"/>
</dbReference>
<dbReference type="AlphaFoldDB" id="A0A7W1WXZ8"/>
<dbReference type="EMBL" id="JACEMT010000043">
    <property type="protein sequence ID" value="MBA4502261.1"/>
    <property type="molecule type" value="Genomic_DNA"/>
</dbReference>
<dbReference type="HAMAP" id="MF_02065">
    <property type="entry name" value="MltG"/>
    <property type="match status" value="1"/>
</dbReference>
<evidence type="ECO:0000256" key="5">
    <source>
        <dbReference type="ARBA" id="ARBA00023239"/>
    </source>
</evidence>
<evidence type="ECO:0000256" key="1">
    <source>
        <dbReference type="ARBA" id="ARBA00022475"/>
    </source>
</evidence>
<reference evidence="8 9" key="1">
    <citation type="submission" date="2020-07" db="EMBL/GenBank/DDBJ databases">
        <title>Bacterium isolated from marien macroalgae.</title>
        <authorList>
            <person name="Zhu K."/>
            <person name="Lu D."/>
            <person name="Du Z."/>
        </authorList>
    </citation>
    <scope>NUCLEOTIDE SEQUENCE [LARGE SCALE GENOMIC DNA]</scope>
    <source>
        <strain evidence="8 9">3-1745</strain>
    </source>
</reference>
<dbReference type="EC" id="4.2.2.29" evidence="7"/>
<keyword evidence="5 7" id="KW-0456">Lyase</keyword>
<evidence type="ECO:0000256" key="3">
    <source>
        <dbReference type="ARBA" id="ARBA00022989"/>
    </source>
</evidence>